<dbReference type="GO" id="GO:0008168">
    <property type="term" value="F:methyltransferase activity"/>
    <property type="evidence" value="ECO:0007669"/>
    <property type="project" value="UniProtKB-KW"/>
</dbReference>
<dbReference type="GO" id="GO:0032259">
    <property type="term" value="P:methylation"/>
    <property type="evidence" value="ECO:0007669"/>
    <property type="project" value="UniProtKB-KW"/>
</dbReference>
<name>A0ABU5ZQU3_9FLAO</name>
<reference evidence="1 2" key="1">
    <citation type="journal article" date="2013" name="Int. J. Syst. Evol. Microbiol.">
        <title>Aquimarina gracilis sp. nov., isolated from the gut microflora of a mussel, Mytilus coruscus, and emended description of Aquimarina spongiae.</title>
        <authorList>
            <person name="Park S.C."/>
            <person name="Choe H.N."/>
            <person name="Baik K.S."/>
            <person name="Seong C.N."/>
        </authorList>
    </citation>
    <scope>NUCLEOTIDE SEQUENCE [LARGE SCALE GENOMIC DNA]</scope>
    <source>
        <strain evidence="1 2">PSC32</strain>
    </source>
</reference>
<dbReference type="EMBL" id="JAYKLX010000002">
    <property type="protein sequence ID" value="MEB3344412.1"/>
    <property type="molecule type" value="Genomic_DNA"/>
</dbReference>
<evidence type="ECO:0000313" key="1">
    <source>
        <dbReference type="EMBL" id="MEB3344412.1"/>
    </source>
</evidence>
<dbReference type="Pfam" id="PF13489">
    <property type="entry name" value="Methyltransf_23"/>
    <property type="match status" value="1"/>
</dbReference>
<keyword evidence="1" id="KW-0489">Methyltransferase</keyword>
<accession>A0ABU5ZQU3</accession>
<proteinExistence type="predicted"/>
<protein>
    <submittedName>
        <fullName evidence="1">Class I SAM-dependent methyltransferase</fullName>
        <ecNumber evidence="1">2.1.1.-</ecNumber>
    </submittedName>
</protein>
<keyword evidence="2" id="KW-1185">Reference proteome</keyword>
<organism evidence="1 2">
    <name type="scientific">Aquimarina gracilis</name>
    <dbReference type="NCBI Taxonomy" id="874422"/>
    <lineage>
        <taxon>Bacteria</taxon>
        <taxon>Pseudomonadati</taxon>
        <taxon>Bacteroidota</taxon>
        <taxon>Flavobacteriia</taxon>
        <taxon>Flavobacteriales</taxon>
        <taxon>Flavobacteriaceae</taxon>
        <taxon>Aquimarina</taxon>
    </lineage>
</organism>
<sequence>MQCSLCGSETYLFSEVKGRKFFKCTECSGILLHSSHFLSPEQEKERYLLHQNDVNDSGYQNFVSPIVKAIFNRYDSSHIGLDFGSGSGPVITSLLTNKEYNIRTYDPYFAPNNKALNSRYDYVICCEVMEHFYIPSKEFELLFSLLKPNGTLYCKTNLYYNTIDFDSWWYKNDPTHVFFYSPDSLHWIKNRLGFESLTIEKDLITFRK</sequence>
<evidence type="ECO:0000313" key="2">
    <source>
        <dbReference type="Proteomes" id="UP001327027"/>
    </source>
</evidence>
<dbReference type="RefSeq" id="WP_324178462.1">
    <property type="nucleotide sequence ID" value="NZ_BAABAW010000003.1"/>
</dbReference>
<dbReference type="InterPro" id="IPR029063">
    <property type="entry name" value="SAM-dependent_MTases_sf"/>
</dbReference>
<dbReference type="EC" id="2.1.1.-" evidence="1"/>
<comment type="caution">
    <text evidence="1">The sequence shown here is derived from an EMBL/GenBank/DDBJ whole genome shotgun (WGS) entry which is preliminary data.</text>
</comment>
<dbReference type="SUPFAM" id="SSF53335">
    <property type="entry name" value="S-adenosyl-L-methionine-dependent methyltransferases"/>
    <property type="match status" value="1"/>
</dbReference>
<dbReference type="Proteomes" id="UP001327027">
    <property type="component" value="Unassembled WGS sequence"/>
</dbReference>
<dbReference type="Gene3D" id="3.40.50.150">
    <property type="entry name" value="Vaccinia Virus protein VP39"/>
    <property type="match status" value="1"/>
</dbReference>
<keyword evidence="1" id="KW-0808">Transferase</keyword>
<gene>
    <name evidence="1" type="ORF">U6A24_03015</name>
</gene>